<reference evidence="2 3" key="1">
    <citation type="submission" date="2017-06" db="EMBL/GenBank/DDBJ databases">
        <title>Ant-infecting Ophiocordyceps genomes reveal a high diversity of potential behavioral manipulation genes and a possible major role for enterotoxins.</title>
        <authorList>
            <person name="De Bekker C."/>
            <person name="Evans H.C."/>
            <person name="Brachmann A."/>
            <person name="Hughes D.P."/>
        </authorList>
    </citation>
    <scope>NUCLEOTIDE SEQUENCE [LARGE SCALE GENOMIC DNA]</scope>
    <source>
        <strain evidence="2 3">Map16</strain>
    </source>
</reference>
<dbReference type="Pfam" id="PF00266">
    <property type="entry name" value="Aminotran_5"/>
    <property type="match status" value="1"/>
</dbReference>
<sequence>MAFTEASIQNRFPAVKNGNQVFLDNAGGTQTLDTVVDSVRDYLAGGQVQLGASYETSQICSRRYAAAHEAAARFVNASPDEVVFGASATQLLRNLAATLNFNKGDEIIVSIIDHEANIAPWLDLARRQDLVIRWWRPKITYSTGVVDPQLSSDNLKSLLSVRTRLVALTHVSNILGTVHDVAAITELAHQYDALVCVDGVAFAPHRPVDVKELDVDFYVFSWYKIFGPHIATLYARWSAQTRMHSLSHFFNPSSTLDNKLGLAAASYELCQSITHVVDYLNPRVWDAIDDHESQLQAELLGCLGVKEVTIYGKQVYEKSHLRLPIVSFTAKGWDSKALVEAIEKDSNYGIRWGSFYSNRLVRDTLRLGEHGVVRISMVHYNTMDEMKGLVETLDKLLPSL</sequence>
<dbReference type="EMBL" id="NJES01000450">
    <property type="protein sequence ID" value="PHH72078.1"/>
    <property type="molecule type" value="Genomic_DNA"/>
</dbReference>
<evidence type="ECO:0000313" key="3">
    <source>
        <dbReference type="Proteomes" id="UP000226431"/>
    </source>
</evidence>
<organism evidence="2 3">
    <name type="scientific">Ophiocordyceps camponoti-rufipedis</name>
    <dbReference type="NCBI Taxonomy" id="2004952"/>
    <lineage>
        <taxon>Eukaryota</taxon>
        <taxon>Fungi</taxon>
        <taxon>Dikarya</taxon>
        <taxon>Ascomycota</taxon>
        <taxon>Pezizomycotina</taxon>
        <taxon>Sordariomycetes</taxon>
        <taxon>Hypocreomycetidae</taxon>
        <taxon>Hypocreales</taxon>
        <taxon>Ophiocordycipitaceae</taxon>
        <taxon>Ophiocordyceps</taxon>
    </lineage>
</organism>
<evidence type="ECO:0000313" key="2">
    <source>
        <dbReference type="EMBL" id="PHH72078.1"/>
    </source>
</evidence>
<dbReference type="AlphaFoldDB" id="A0A2C5Y1V2"/>
<proteinExistence type="predicted"/>
<dbReference type="InterPro" id="IPR015422">
    <property type="entry name" value="PyrdxlP-dep_Trfase_small"/>
</dbReference>
<keyword evidence="3" id="KW-1185">Reference proteome</keyword>
<feature type="domain" description="Aminotransferase class V" evidence="1">
    <location>
        <begin position="21"/>
        <end position="387"/>
    </location>
</feature>
<dbReference type="Gene3D" id="3.40.640.10">
    <property type="entry name" value="Type I PLP-dependent aspartate aminotransferase-like (Major domain)"/>
    <property type="match status" value="1"/>
</dbReference>
<protein>
    <recommendedName>
        <fullName evidence="1">Aminotransferase class V domain-containing protein</fullName>
    </recommendedName>
</protein>
<dbReference type="PANTHER" id="PTHR43586">
    <property type="entry name" value="CYSTEINE DESULFURASE"/>
    <property type="match status" value="1"/>
</dbReference>
<dbReference type="InterPro" id="IPR000192">
    <property type="entry name" value="Aminotrans_V_dom"/>
</dbReference>
<evidence type="ECO:0000259" key="1">
    <source>
        <dbReference type="Pfam" id="PF00266"/>
    </source>
</evidence>
<dbReference type="SUPFAM" id="SSF53383">
    <property type="entry name" value="PLP-dependent transferases"/>
    <property type="match status" value="1"/>
</dbReference>
<name>A0A2C5Y1V2_9HYPO</name>
<dbReference type="STRING" id="2004952.A0A2C5Y1V2"/>
<accession>A0A2C5Y1V2</accession>
<dbReference type="Gene3D" id="3.90.1150.10">
    <property type="entry name" value="Aspartate Aminotransferase, domain 1"/>
    <property type="match status" value="1"/>
</dbReference>
<gene>
    <name evidence="2" type="ORF">CDD80_4804</name>
</gene>
<dbReference type="Proteomes" id="UP000226431">
    <property type="component" value="Unassembled WGS sequence"/>
</dbReference>
<dbReference type="InterPro" id="IPR015421">
    <property type="entry name" value="PyrdxlP-dep_Trfase_major"/>
</dbReference>
<dbReference type="PANTHER" id="PTHR43586:SF21">
    <property type="entry name" value="PYRIDOXAL PHOSPHATE (PLP)-DEPENDENT ASPARTATE AMINOTRANSFERASE SUPERFAMILY"/>
    <property type="match status" value="1"/>
</dbReference>
<dbReference type="InterPro" id="IPR015424">
    <property type="entry name" value="PyrdxlP-dep_Trfase"/>
</dbReference>
<comment type="caution">
    <text evidence="2">The sequence shown here is derived from an EMBL/GenBank/DDBJ whole genome shotgun (WGS) entry which is preliminary data.</text>
</comment>
<dbReference type="OrthoDB" id="420046at2759"/>